<dbReference type="Gene3D" id="1.10.3720.10">
    <property type="entry name" value="MetI-like"/>
    <property type="match status" value="1"/>
</dbReference>
<comment type="caution">
    <text evidence="10">The sequence shown here is derived from an EMBL/GenBank/DDBJ whole genome shotgun (WGS) entry which is preliminary data.</text>
</comment>
<dbReference type="GO" id="GO:0005886">
    <property type="term" value="C:plasma membrane"/>
    <property type="evidence" value="ECO:0007669"/>
    <property type="project" value="UniProtKB-SubCell"/>
</dbReference>
<sequence length="272" mass="28803">MISARRFWGTLAMALACGGTAIFLLLPPAVLLGLGLYYVFGIALVADLSQVLAAVAQETDIAPALLATPLIALCVTLLAGIWGLALSLLWRDWLAAGRLSPLLLTALPLILPRFVLGALFLLAGLQVAQWGGNILGGGLVITAQAAVAAPVVAGLLALGWRRVDPGWYRAAQEAGADEATIFRRLAWPILRPYLALGALLTFFLSFDDFYLANALSGEMPLLSATLFSGIARSASPLYFALLALVLLLDIVLVVLLARLLRPLLPLQKDLVS</sequence>
<proteinExistence type="inferred from homology"/>
<keyword evidence="4" id="KW-1003">Cell membrane</keyword>
<dbReference type="InterPro" id="IPR035906">
    <property type="entry name" value="MetI-like_sf"/>
</dbReference>
<gene>
    <name evidence="10" type="ORF">A8950_2873</name>
</gene>
<organism evidence="10 11">
    <name type="scientific">Dongia mobilis</name>
    <dbReference type="NCBI Taxonomy" id="578943"/>
    <lineage>
        <taxon>Bacteria</taxon>
        <taxon>Pseudomonadati</taxon>
        <taxon>Pseudomonadota</taxon>
        <taxon>Alphaproteobacteria</taxon>
        <taxon>Rhodospirillales</taxon>
        <taxon>Dongiaceae</taxon>
        <taxon>Dongia</taxon>
    </lineage>
</organism>
<keyword evidence="3" id="KW-0813">Transport</keyword>
<dbReference type="PROSITE" id="PS50928">
    <property type="entry name" value="ABC_TM1"/>
    <property type="match status" value="1"/>
</dbReference>
<dbReference type="PROSITE" id="PS51257">
    <property type="entry name" value="PROKAR_LIPOPROTEIN"/>
    <property type="match status" value="1"/>
</dbReference>
<evidence type="ECO:0000256" key="4">
    <source>
        <dbReference type="ARBA" id="ARBA00022475"/>
    </source>
</evidence>
<feature type="transmembrane region" description="Helical" evidence="8">
    <location>
        <begin position="65"/>
        <end position="90"/>
    </location>
</feature>
<evidence type="ECO:0000256" key="8">
    <source>
        <dbReference type="SAM" id="Phobius"/>
    </source>
</evidence>
<dbReference type="AlphaFoldDB" id="A0A4R6WKC0"/>
<evidence type="ECO:0000256" key="3">
    <source>
        <dbReference type="ARBA" id="ARBA00022448"/>
    </source>
</evidence>
<name>A0A4R6WKC0_9PROT</name>
<dbReference type="RefSeq" id="WP_166645186.1">
    <property type="nucleotide sequence ID" value="NZ_SNYW01000010.1"/>
</dbReference>
<feature type="transmembrane region" description="Helical" evidence="8">
    <location>
        <begin position="134"/>
        <end position="160"/>
    </location>
</feature>
<dbReference type="Proteomes" id="UP000295783">
    <property type="component" value="Unassembled WGS sequence"/>
</dbReference>
<evidence type="ECO:0000259" key="9">
    <source>
        <dbReference type="PROSITE" id="PS50928"/>
    </source>
</evidence>
<dbReference type="InterPro" id="IPR000515">
    <property type="entry name" value="MetI-like"/>
</dbReference>
<keyword evidence="5 8" id="KW-0812">Transmembrane</keyword>
<keyword evidence="7 8" id="KW-0472">Membrane</keyword>
<dbReference type="EMBL" id="SNYW01000010">
    <property type="protein sequence ID" value="TDQ81003.1"/>
    <property type="molecule type" value="Genomic_DNA"/>
</dbReference>
<evidence type="ECO:0000256" key="5">
    <source>
        <dbReference type="ARBA" id="ARBA00022692"/>
    </source>
</evidence>
<keyword evidence="6 8" id="KW-1133">Transmembrane helix</keyword>
<evidence type="ECO:0000256" key="7">
    <source>
        <dbReference type="ARBA" id="ARBA00023136"/>
    </source>
</evidence>
<dbReference type="GO" id="GO:0055085">
    <property type="term" value="P:transmembrane transport"/>
    <property type="evidence" value="ECO:0007669"/>
    <property type="project" value="InterPro"/>
</dbReference>
<dbReference type="InterPro" id="IPR051789">
    <property type="entry name" value="Bact_Polyamine_Transport"/>
</dbReference>
<protein>
    <submittedName>
        <fullName evidence="10">Spermidine/putrescine transport system permease protein</fullName>
    </submittedName>
</protein>
<dbReference type="PANTHER" id="PTHR43848">
    <property type="entry name" value="PUTRESCINE TRANSPORT SYSTEM PERMEASE PROTEIN POTI"/>
    <property type="match status" value="1"/>
</dbReference>
<evidence type="ECO:0000313" key="10">
    <source>
        <dbReference type="EMBL" id="TDQ81003.1"/>
    </source>
</evidence>
<feature type="transmembrane region" description="Helical" evidence="8">
    <location>
        <begin position="12"/>
        <end position="45"/>
    </location>
</feature>
<feature type="transmembrane region" description="Helical" evidence="8">
    <location>
        <begin position="102"/>
        <end position="128"/>
    </location>
</feature>
<keyword evidence="11" id="KW-1185">Reference proteome</keyword>
<comment type="subcellular location">
    <subcellularLocation>
        <location evidence="1">Cell membrane</location>
        <topology evidence="1">Multi-pass membrane protein</topology>
    </subcellularLocation>
</comment>
<feature type="transmembrane region" description="Helical" evidence="8">
    <location>
        <begin position="237"/>
        <end position="260"/>
    </location>
</feature>
<evidence type="ECO:0000256" key="6">
    <source>
        <dbReference type="ARBA" id="ARBA00022989"/>
    </source>
</evidence>
<feature type="domain" description="ABC transmembrane type-1" evidence="9">
    <location>
        <begin position="65"/>
        <end position="260"/>
    </location>
</feature>
<reference evidence="10 11" key="1">
    <citation type="submission" date="2019-03" db="EMBL/GenBank/DDBJ databases">
        <title>Genomic Encyclopedia of Type Strains, Phase III (KMG-III): the genomes of soil and plant-associated and newly described type strains.</title>
        <authorList>
            <person name="Whitman W."/>
        </authorList>
    </citation>
    <scope>NUCLEOTIDE SEQUENCE [LARGE SCALE GENOMIC DNA]</scope>
    <source>
        <strain evidence="10 11">CGMCC 1.7660</strain>
    </source>
</reference>
<comment type="similarity">
    <text evidence="2">Belongs to the binding-protein-dependent transport system permease family. CysTW subfamily.</text>
</comment>
<dbReference type="PANTHER" id="PTHR43848:SF2">
    <property type="entry name" value="PUTRESCINE TRANSPORT SYSTEM PERMEASE PROTEIN POTI"/>
    <property type="match status" value="1"/>
</dbReference>
<evidence type="ECO:0000256" key="2">
    <source>
        <dbReference type="ARBA" id="ARBA00007069"/>
    </source>
</evidence>
<evidence type="ECO:0000256" key="1">
    <source>
        <dbReference type="ARBA" id="ARBA00004651"/>
    </source>
</evidence>
<accession>A0A4R6WKC0</accession>
<evidence type="ECO:0000313" key="11">
    <source>
        <dbReference type="Proteomes" id="UP000295783"/>
    </source>
</evidence>
<dbReference type="SUPFAM" id="SSF161098">
    <property type="entry name" value="MetI-like"/>
    <property type="match status" value="1"/>
</dbReference>